<feature type="transmembrane region" description="Helical" evidence="1">
    <location>
        <begin position="881"/>
        <end position="901"/>
    </location>
</feature>
<comment type="caution">
    <text evidence="2">The sequence shown here is derived from an EMBL/GenBank/DDBJ whole genome shotgun (WGS) entry which is preliminary data.</text>
</comment>
<dbReference type="InterPro" id="IPR027463">
    <property type="entry name" value="AcrB_DN_DC_subdom"/>
</dbReference>
<dbReference type="Gene3D" id="3.30.70.1440">
    <property type="entry name" value="Multidrug efflux transporter AcrB pore domain"/>
    <property type="match status" value="1"/>
</dbReference>
<proteinExistence type="predicted"/>
<dbReference type="Gene3D" id="3.30.70.1320">
    <property type="entry name" value="Multidrug efflux transporter AcrB pore domain like"/>
    <property type="match status" value="1"/>
</dbReference>
<gene>
    <name evidence="2" type="ORF">LCGC14_0057510</name>
</gene>
<dbReference type="AlphaFoldDB" id="A0A0F9W4L1"/>
<dbReference type="Pfam" id="PF00873">
    <property type="entry name" value="ACR_tran"/>
    <property type="match status" value="1"/>
</dbReference>
<dbReference type="Gene3D" id="3.30.2090.10">
    <property type="entry name" value="Multidrug efflux transporter AcrB TolC docking domain, DN and DC subdomains"/>
    <property type="match status" value="2"/>
</dbReference>
<feature type="transmembrane region" description="Helical" evidence="1">
    <location>
        <begin position="982"/>
        <end position="1005"/>
    </location>
</feature>
<keyword evidence="1" id="KW-1133">Transmembrane helix</keyword>
<feature type="transmembrane region" description="Helical" evidence="1">
    <location>
        <begin position="336"/>
        <end position="354"/>
    </location>
</feature>
<feature type="transmembrane region" description="Helical" evidence="1">
    <location>
        <begin position="522"/>
        <end position="542"/>
    </location>
</feature>
<dbReference type="PRINTS" id="PR00702">
    <property type="entry name" value="ACRIFLAVINRP"/>
</dbReference>
<evidence type="ECO:0008006" key="3">
    <source>
        <dbReference type="Google" id="ProtNLM"/>
    </source>
</evidence>
<feature type="transmembrane region" description="Helical" evidence="1">
    <location>
        <begin position="855"/>
        <end position="874"/>
    </location>
</feature>
<dbReference type="PANTHER" id="PTHR32063">
    <property type="match status" value="1"/>
</dbReference>
<dbReference type="SUPFAM" id="SSF82714">
    <property type="entry name" value="Multidrug efflux transporter AcrB TolC docking domain, DN and DC subdomains"/>
    <property type="match status" value="2"/>
</dbReference>
<dbReference type="PANTHER" id="PTHR32063:SF18">
    <property type="entry name" value="CATION EFFLUX SYSTEM PROTEIN"/>
    <property type="match status" value="1"/>
</dbReference>
<feature type="transmembrane region" description="Helical" evidence="1">
    <location>
        <begin position="464"/>
        <end position="491"/>
    </location>
</feature>
<feature type="transmembrane region" description="Helical" evidence="1">
    <location>
        <begin position="361"/>
        <end position="383"/>
    </location>
</feature>
<sequence length="1022" mass="112811">MNITRSSIERPLNTWLIIIICFFGGIWGFNTLGKLEDPAFTIPNAIINTEYPGATAQEVEEEITERLERAIQELPQVDIIESLSLPGRSEIEVEIADTYGSNQLPQIWDELRRKVNDTQGTLPEGASPSQVNDDFGEVYGLFYAVTAEGYSTNEIRKISTFLQRELLSVSGVSRVATAGEREETIYIEIPNERLTTLGIPIEQVLNTIQTENTVESAGSLRVGDSHVRIVARTQIDSVENIESIRIGRPGSTEQVSLADIAHVYRTTTEIPNHLIRHNRQDAFTLAIAGIETENIIEVGKAVEAHLASLEGRIPLGVELHPIYEQHRVVDDAINDFLINLAMSVAIVIIVLCLFMGWRIGVVVGATLLLTVLGTLLFMAILNIEMERISLGALIIAMGMLVDNAIVVAEGMVINIKRGQSATDAASASAKRTQIPLLGATVIGIMAFAGIGLSDDVTGEFLFSLFMVIMISLLLSWLLAITVTPLLGYYLLKNIKGDDKDPYAGFLYRAYQKLLTLALRVRLITVALLVAITALCIWGFGLIPQAFFPNSNTPIFYVNYSLQHGTDIRATERDAKEIDRYLMEKEGVESVTSFIGRGASRFMLTYAPEQPAPSYAQFIIRAQDLETIDALDPEIYRELSEAYSQAEVRTQRLQFGPGDGADVEARFQGSDPAVLRRLAEEAEHLMLENPMLIDVRHDWRQQELMVVPIINEERARIAGVNRDEIAQTLQFSSSGTQAGTYREGDNFIPVVARPPANERDNVDLLSDRLVWSNAEQTFIPISQIVDAFETRSEESLISRRNRVRTLTVLADTADGYTANEAFQSIRSNLEAIELPPGYSFQWGGEYENSGDAQAALFKQIPISVLIMLLISILLFGKLKQPLIIWLVVPMSVCGVVIGLLLTGLPFSFTALLGMLSLSGMLMKNAIVLVDEIDDQIDTDKEAIRALVDASVSRLRPVLLAAGTTILGMLPLLTDAFFNSMAVTIMGGLAFASILTLIAVPVLYSLFFKIRYDKDKLAHEPNKA</sequence>
<evidence type="ECO:0000313" key="2">
    <source>
        <dbReference type="EMBL" id="KKO07183.1"/>
    </source>
</evidence>
<feature type="transmembrane region" description="Helical" evidence="1">
    <location>
        <begin position="907"/>
        <end position="928"/>
    </location>
</feature>
<dbReference type="EMBL" id="LAZR01000013">
    <property type="protein sequence ID" value="KKO07183.1"/>
    <property type="molecule type" value="Genomic_DNA"/>
</dbReference>
<feature type="transmembrane region" description="Helical" evidence="1">
    <location>
        <begin position="434"/>
        <end position="452"/>
    </location>
</feature>
<dbReference type="SUPFAM" id="SSF82693">
    <property type="entry name" value="Multidrug efflux transporter AcrB pore domain, PN1, PN2, PC1 and PC2 subdomains"/>
    <property type="match status" value="2"/>
</dbReference>
<reference evidence="2" key="1">
    <citation type="journal article" date="2015" name="Nature">
        <title>Complex archaea that bridge the gap between prokaryotes and eukaryotes.</title>
        <authorList>
            <person name="Spang A."/>
            <person name="Saw J.H."/>
            <person name="Jorgensen S.L."/>
            <person name="Zaremba-Niedzwiedzka K."/>
            <person name="Martijn J."/>
            <person name="Lind A.E."/>
            <person name="van Eijk R."/>
            <person name="Schleper C."/>
            <person name="Guy L."/>
            <person name="Ettema T.J."/>
        </authorList>
    </citation>
    <scope>NUCLEOTIDE SEQUENCE</scope>
</reference>
<dbReference type="GO" id="GO:0005886">
    <property type="term" value="C:plasma membrane"/>
    <property type="evidence" value="ECO:0007669"/>
    <property type="project" value="TreeGrafter"/>
</dbReference>
<feature type="transmembrane region" description="Helical" evidence="1">
    <location>
        <begin position="956"/>
        <end position="976"/>
    </location>
</feature>
<name>A0A0F9W4L1_9ZZZZ</name>
<feature type="transmembrane region" description="Helical" evidence="1">
    <location>
        <begin position="389"/>
        <end position="413"/>
    </location>
</feature>
<dbReference type="SUPFAM" id="SSF82866">
    <property type="entry name" value="Multidrug efflux transporter AcrB transmembrane domain"/>
    <property type="match status" value="2"/>
</dbReference>
<dbReference type="InterPro" id="IPR001036">
    <property type="entry name" value="Acrflvin-R"/>
</dbReference>
<feature type="transmembrane region" description="Helical" evidence="1">
    <location>
        <begin position="12"/>
        <end position="29"/>
    </location>
</feature>
<dbReference type="GO" id="GO:0042910">
    <property type="term" value="F:xenobiotic transmembrane transporter activity"/>
    <property type="evidence" value="ECO:0007669"/>
    <property type="project" value="TreeGrafter"/>
</dbReference>
<dbReference type="Gene3D" id="3.30.70.1430">
    <property type="entry name" value="Multidrug efflux transporter AcrB pore domain"/>
    <property type="match status" value="2"/>
</dbReference>
<accession>A0A0F9W4L1</accession>
<organism evidence="2">
    <name type="scientific">marine sediment metagenome</name>
    <dbReference type="NCBI Taxonomy" id="412755"/>
    <lineage>
        <taxon>unclassified sequences</taxon>
        <taxon>metagenomes</taxon>
        <taxon>ecological metagenomes</taxon>
    </lineage>
</organism>
<protein>
    <recommendedName>
        <fullName evidence="3">Acriflavin resistance protein</fullName>
    </recommendedName>
</protein>
<evidence type="ECO:0000256" key="1">
    <source>
        <dbReference type="SAM" id="Phobius"/>
    </source>
</evidence>
<keyword evidence="1" id="KW-0472">Membrane</keyword>
<keyword evidence="1" id="KW-0812">Transmembrane</keyword>
<dbReference type="Gene3D" id="1.20.1640.10">
    <property type="entry name" value="Multidrug efflux transporter AcrB transmembrane domain"/>
    <property type="match status" value="2"/>
</dbReference>